<evidence type="ECO:0000256" key="5">
    <source>
        <dbReference type="ARBA" id="ARBA00022679"/>
    </source>
</evidence>
<name>A0A0C1HAR7_9BACT</name>
<dbReference type="UniPathway" id="UPA00077">
    <property type="reaction ID" value="UER00156"/>
</dbReference>
<dbReference type="PROSITE" id="PS00793">
    <property type="entry name" value="DHPS_2"/>
    <property type="match status" value="1"/>
</dbReference>
<keyword evidence="7 9" id="KW-0460">Magnesium</keyword>
<accession>A0A0C1HAR7</accession>
<evidence type="ECO:0000256" key="9">
    <source>
        <dbReference type="RuleBase" id="RU361205"/>
    </source>
</evidence>
<dbReference type="GO" id="GO:0004156">
    <property type="term" value="F:dihydropteroate synthase activity"/>
    <property type="evidence" value="ECO:0007669"/>
    <property type="project" value="UniProtKB-EC"/>
</dbReference>
<organism evidence="11 12">
    <name type="scientific">Candidatus Protochlamydia amoebophila</name>
    <dbReference type="NCBI Taxonomy" id="362787"/>
    <lineage>
        <taxon>Bacteria</taxon>
        <taxon>Pseudomonadati</taxon>
        <taxon>Chlamydiota</taxon>
        <taxon>Chlamydiia</taxon>
        <taxon>Parachlamydiales</taxon>
        <taxon>Parachlamydiaceae</taxon>
        <taxon>Candidatus Protochlamydia</taxon>
    </lineage>
</organism>
<evidence type="ECO:0000256" key="8">
    <source>
        <dbReference type="ARBA" id="ARBA00022909"/>
    </source>
</evidence>
<comment type="similarity">
    <text evidence="9">Belongs to the DHPS family.</text>
</comment>
<dbReference type="Pfam" id="PF00809">
    <property type="entry name" value="Pterin_bind"/>
    <property type="match status" value="1"/>
</dbReference>
<evidence type="ECO:0000259" key="10">
    <source>
        <dbReference type="PROSITE" id="PS50972"/>
    </source>
</evidence>
<dbReference type="NCBIfam" id="TIGR01496">
    <property type="entry name" value="DHPS"/>
    <property type="match status" value="1"/>
</dbReference>
<comment type="pathway">
    <text evidence="3 9">Cofactor biosynthesis; tetrahydrofolate biosynthesis; 7,8-dihydrofolate from 2-amino-4-hydroxy-6-hydroxymethyl-7,8-dihydropteridine diphosphate and 4-aminobenzoate: step 1/2.</text>
</comment>
<dbReference type="PROSITE" id="PS50972">
    <property type="entry name" value="PTERIN_BINDING"/>
    <property type="match status" value="1"/>
</dbReference>
<dbReference type="InterPro" id="IPR000489">
    <property type="entry name" value="Pterin-binding_dom"/>
</dbReference>
<dbReference type="InterPro" id="IPR006390">
    <property type="entry name" value="DHP_synth_dom"/>
</dbReference>
<dbReference type="InterPro" id="IPR011005">
    <property type="entry name" value="Dihydropteroate_synth-like_sf"/>
</dbReference>
<proteinExistence type="inferred from homology"/>
<dbReference type="InterPro" id="IPR045031">
    <property type="entry name" value="DHP_synth-like"/>
</dbReference>
<evidence type="ECO:0000256" key="6">
    <source>
        <dbReference type="ARBA" id="ARBA00022723"/>
    </source>
</evidence>
<evidence type="ECO:0000256" key="1">
    <source>
        <dbReference type="ARBA" id="ARBA00000012"/>
    </source>
</evidence>
<comment type="cofactor">
    <cofactor evidence="2 9">
        <name>Mg(2+)</name>
        <dbReference type="ChEBI" id="CHEBI:18420"/>
    </cofactor>
</comment>
<dbReference type="AlphaFoldDB" id="A0A0C1HAR7"/>
<dbReference type="CDD" id="cd00739">
    <property type="entry name" value="DHPS"/>
    <property type="match status" value="1"/>
</dbReference>
<dbReference type="GO" id="GO:0046872">
    <property type="term" value="F:metal ion binding"/>
    <property type="evidence" value="ECO:0007669"/>
    <property type="project" value="UniProtKB-KW"/>
</dbReference>
<dbReference type="EMBL" id="JSAN01000069">
    <property type="protein sequence ID" value="KIC71903.1"/>
    <property type="molecule type" value="Genomic_DNA"/>
</dbReference>
<feature type="domain" description="Pterin-binding" evidence="10">
    <location>
        <begin position="8"/>
        <end position="261"/>
    </location>
</feature>
<keyword evidence="6 9" id="KW-0479">Metal-binding</keyword>
<gene>
    <name evidence="11" type="primary">folP</name>
    <name evidence="11" type="ORF">DB44_CW00760</name>
</gene>
<evidence type="ECO:0000256" key="7">
    <source>
        <dbReference type="ARBA" id="ARBA00022842"/>
    </source>
</evidence>
<evidence type="ECO:0000313" key="12">
    <source>
        <dbReference type="Proteomes" id="UP000031465"/>
    </source>
</evidence>
<dbReference type="PATRIC" id="fig|362787.3.peg.1153"/>
<comment type="catalytic activity">
    <reaction evidence="1">
        <text>(7,8-dihydropterin-6-yl)methyl diphosphate + 4-aminobenzoate = 7,8-dihydropteroate + diphosphate</text>
        <dbReference type="Rhea" id="RHEA:19949"/>
        <dbReference type="ChEBI" id="CHEBI:17836"/>
        <dbReference type="ChEBI" id="CHEBI:17839"/>
        <dbReference type="ChEBI" id="CHEBI:33019"/>
        <dbReference type="ChEBI" id="CHEBI:72950"/>
        <dbReference type="EC" id="2.5.1.15"/>
    </reaction>
</comment>
<dbReference type="Gene3D" id="3.20.20.20">
    <property type="entry name" value="Dihydropteroate synthase-like"/>
    <property type="match status" value="1"/>
</dbReference>
<evidence type="ECO:0000256" key="3">
    <source>
        <dbReference type="ARBA" id="ARBA00004763"/>
    </source>
</evidence>
<dbReference type="SUPFAM" id="SSF51717">
    <property type="entry name" value="Dihydropteroate synthetase-like"/>
    <property type="match status" value="1"/>
</dbReference>
<evidence type="ECO:0000313" key="11">
    <source>
        <dbReference type="EMBL" id="KIC71903.1"/>
    </source>
</evidence>
<protein>
    <recommendedName>
        <fullName evidence="4 9">Dihydropteroate synthase</fullName>
        <shortName evidence="9">DHPS</shortName>
        <ecNumber evidence="4 9">2.5.1.15</ecNumber>
    </recommendedName>
    <alternativeName>
        <fullName evidence="9">Dihydropteroate pyrophosphorylase</fullName>
    </alternativeName>
</protein>
<dbReference type="GO" id="GO:0005829">
    <property type="term" value="C:cytosol"/>
    <property type="evidence" value="ECO:0007669"/>
    <property type="project" value="TreeGrafter"/>
</dbReference>
<comment type="function">
    <text evidence="9">Catalyzes the condensation of para-aminobenzoate (pABA) with 6-hydroxymethyl-7,8-dihydropterin diphosphate (DHPt-PP) to form 7,8-dihydropteroate (H2Pte), the immediate precursor of folate derivatives.</text>
</comment>
<reference evidence="11 12" key="1">
    <citation type="journal article" date="2014" name="Mol. Biol. Evol.">
        <title>Massive expansion of Ubiquitination-related gene families within the Chlamydiae.</title>
        <authorList>
            <person name="Domman D."/>
            <person name="Collingro A."/>
            <person name="Lagkouvardos I."/>
            <person name="Gehre L."/>
            <person name="Weinmaier T."/>
            <person name="Rattei T."/>
            <person name="Subtil A."/>
            <person name="Horn M."/>
        </authorList>
    </citation>
    <scope>NUCLEOTIDE SEQUENCE [LARGE SCALE GENOMIC DNA]</scope>
    <source>
        <strain evidence="11 12">EI2</strain>
    </source>
</reference>
<comment type="caution">
    <text evidence="11">The sequence shown here is derived from an EMBL/GenBank/DDBJ whole genome shotgun (WGS) entry which is preliminary data.</text>
</comment>
<dbReference type="EC" id="2.5.1.15" evidence="4 9"/>
<evidence type="ECO:0000256" key="4">
    <source>
        <dbReference type="ARBA" id="ARBA00012458"/>
    </source>
</evidence>
<dbReference type="PANTHER" id="PTHR20941">
    <property type="entry name" value="FOLATE SYNTHESIS PROTEINS"/>
    <property type="match status" value="1"/>
</dbReference>
<keyword evidence="8 9" id="KW-0289">Folate biosynthesis</keyword>
<dbReference type="Proteomes" id="UP000031465">
    <property type="component" value="Unassembled WGS sequence"/>
</dbReference>
<sequence>MIGIKMHTKLMGILNVTPDSFFDQGRWFDPQLAIERGKQIFLEGADILDIGGESTKPGAKPVSEKEELNRVIPVLQHLKAELSIPISIDTMKVKVAEEALKAGASLINDVSGFRDPFMRKLAVETRSSICVMHMHETPTTMQNNPIYPTGVIPFLIEWFSKQIDLLLSEGVQEKQIILDPGIGFGKTVADNVKIVQNLHKIKELGFPLLIGLSRKSFLGKIIHKSYPELLPSTLAANTLAILAKVDILRVHDVAAHKDILKVMQQFFST</sequence>
<dbReference type="PANTHER" id="PTHR20941:SF1">
    <property type="entry name" value="FOLIC ACID SYNTHESIS PROTEIN FOL1"/>
    <property type="match status" value="1"/>
</dbReference>
<evidence type="ECO:0000256" key="2">
    <source>
        <dbReference type="ARBA" id="ARBA00001946"/>
    </source>
</evidence>
<dbReference type="GO" id="GO:0046654">
    <property type="term" value="P:tetrahydrofolate biosynthetic process"/>
    <property type="evidence" value="ECO:0007669"/>
    <property type="project" value="UniProtKB-UniPathway"/>
</dbReference>
<keyword evidence="5 9" id="KW-0808">Transferase</keyword>
<dbReference type="GO" id="GO:0046656">
    <property type="term" value="P:folic acid biosynthetic process"/>
    <property type="evidence" value="ECO:0007669"/>
    <property type="project" value="UniProtKB-KW"/>
</dbReference>
<dbReference type="PROSITE" id="PS00792">
    <property type="entry name" value="DHPS_1"/>
    <property type="match status" value="1"/>
</dbReference>